<dbReference type="RefSeq" id="WP_165600428.1">
    <property type="nucleotide sequence ID" value="NZ_SORZ01000001.1"/>
</dbReference>
<name>A0A506URW1_9PROT</name>
<protein>
    <submittedName>
        <fullName evidence="1">Capsular biosynthesis protein</fullName>
    </submittedName>
</protein>
<dbReference type="SUPFAM" id="SSF56112">
    <property type="entry name" value="Protein kinase-like (PK-like)"/>
    <property type="match status" value="1"/>
</dbReference>
<accession>A0A506URW1</accession>
<sequence length="540" mass="62045">MNKVPSVGLITSGAFVNQELIAEFGLLPPSFLPLGVGRLYDMQIDSLRETSSEAMLLYMLIPESFELPKYDDQRLKEKKVSLIRVPDDMPLGEAIVYAINIVKAYNSSIRILHGDTVIDQLPSQLDVIACHVEGDDYSWAAIKHKNSYIICLETFEATSNKNTEYPVACGYFSFSSGAELVYAISQARGHFIKGINNYLQRRTMKLVEVSGWYDFGHIQTYFRSRRLVTTARAFNSLQITHNTVRKLSADIFKMNAEAEWFENVPAALQPYTARLLEKGQQEKSAFYTTEYQYAPNLSELYVFSTIGRVTWEKILSSCNEFLEICTLTSGLKLRDNYTRQLIGGKTIERLKRFERETGFDINHELVYKDRKMPSLLKISRDLEKIISFDSSAMSTIMHGDFCFSNILYNSRNNRISVIDPRGYVFKETREIYGDFRYDMAKFLHSVDGLYDFILAGRYNLKQYGIYDFNLDFDASPHHQWLKSAFSEMIIAGTSASDIEIRAITILLFISMLPLHSDRPDRQKAFIGNVLRLYSDIERKL</sequence>
<evidence type="ECO:0000313" key="1">
    <source>
        <dbReference type="EMBL" id="TPW36084.1"/>
    </source>
</evidence>
<reference evidence="1 2" key="1">
    <citation type="submission" date="2019-03" db="EMBL/GenBank/DDBJ databases">
        <title>The complete genome sequence of Neokomagataea sp. Jb2 NBRC113641.</title>
        <authorList>
            <person name="Chua K.-O."/>
            <person name="Chan K.-G."/>
            <person name="See-Too W.-S."/>
        </authorList>
    </citation>
    <scope>NUCLEOTIDE SEQUENCE [LARGE SCALE GENOMIC DNA]</scope>
    <source>
        <strain evidence="1 2">Jb2</strain>
    </source>
</reference>
<gene>
    <name evidence="1" type="ORF">E3202_04095</name>
</gene>
<organism evidence="1 2">
    <name type="scientific">Oecophyllibacter saccharovorans</name>
    <dbReference type="NCBI Taxonomy" id="2558360"/>
    <lineage>
        <taxon>Bacteria</taxon>
        <taxon>Pseudomonadati</taxon>
        <taxon>Pseudomonadota</taxon>
        <taxon>Alphaproteobacteria</taxon>
        <taxon>Acetobacterales</taxon>
        <taxon>Acetobacteraceae</taxon>
        <taxon>Oecophyllibacter</taxon>
    </lineage>
</organism>
<keyword evidence="2" id="KW-1185">Reference proteome</keyword>
<proteinExistence type="predicted"/>
<dbReference type="EMBL" id="SORZ01000001">
    <property type="protein sequence ID" value="TPW36084.1"/>
    <property type="molecule type" value="Genomic_DNA"/>
</dbReference>
<dbReference type="AlphaFoldDB" id="A0A506URW1"/>
<comment type="caution">
    <text evidence="1">The sequence shown here is derived from an EMBL/GenBank/DDBJ whole genome shotgun (WGS) entry which is preliminary data.</text>
</comment>
<dbReference type="Proteomes" id="UP000315037">
    <property type="component" value="Unassembled WGS sequence"/>
</dbReference>
<dbReference type="InterPro" id="IPR011009">
    <property type="entry name" value="Kinase-like_dom_sf"/>
</dbReference>
<evidence type="ECO:0000313" key="2">
    <source>
        <dbReference type="Proteomes" id="UP000315037"/>
    </source>
</evidence>